<dbReference type="InterPro" id="IPR029068">
    <property type="entry name" value="Glyas_Bleomycin-R_OHBP_Dase"/>
</dbReference>
<dbReference type="InterPro" id="IPR050987">
    <property type="entry name" value="AtrR-like"/>
</dbReference>
<dbReference type="GO" id="GO:0071949">
    <property type="term" value="F:FAD binding"/>
    <property type="evidence" value="ECO:0007669"/>
    <property type="project" value="InterPro"/>
</dbReference>
<dbReference type="Pfam" id="PF01494">
    <property type="entry name" value="FAD_binding_3"/>
    <property type="match status" value="1"/>
</dbReference>
<dbReference type="SMART" id="SM00906">
    <property type="entry name" value="Fungal_trans"/>
    <property type="match status" value="1"/>
</dbReference>
<evidence type="ECO:0000313" key="6">
    <source>
        <dbReference type="EMBL" id="RVX75911.1"/>
    </source>
</evidence>
<keyword evidence="3" id="KW-0560">Oxidoreductase</keyword>
<evidence type="ECO:0000256" key="3">
    <source>
        <dbReference type="ARBA" id="ARBA00023002"/>
    </source>
</evidence>
<dbReference type="VEuPathDB" id="FungiDB:PV10_01715"/>
<evidence type="ECO:0000256" key="2">
    <source>
        <dbReference type="ARBA" id="ARBA00022827"/>
    </source>
</evidence>
<dbReference type="CDD" id="cd12148">
    <property type="entry name" value="fungal_TF_MHR"/>
    <property type="match status" value="1"/>
</dbReference>
<gene>
    <name evidence="6" type="ORF">B0A52_00268</name>
</gene>
<dbReference type="PRINTS" id="PR00420">
    <property type="entry name" value="RNGMNOXGNASE"/>
</dbReference>
<dbReference type="GO" id="GO:0016491">
    <property type="term" value="F:oxidoreductase activity"/>
    <property type="evidence" value="ECO:0007669"/>
    <property type="project" value="UniProtKB-KW"/>
</dbReference>
<dbReference type="InterPro" id="IPR036188">
    <property type="entry name" value="FAD/NAD-bd_sf"/>
</dbReference>
<organism evidence="6 7">
    <name type="scientific">Exophiala mesophila</name>
    <name type="common">Black yeast-like fungus</name>
    <dbReference type="NCBI Taxonomy" id="212818"/>
    <lineage>
        <taxon>Eukaryota</taxon>
        <taxon>Fungi</taxon>
        <taxon>Dikarya</taxon>
        <taxon>Ascomycota</taxon>
        <taxon>Pezizomycotina</taxon>
        <taxon>Eurotiomycetes</taxon>
        <taxon>Chaetothyriomycetidae</taxon>
        <taxon>Chaetothyriales</taxon>
        <taxon>Herpotrichiellaceae</taxon>
        <taxon>Exophiala</taxon>
    </lineage>
</organism>
<dbReference type="GO" id="GO:0003700">
    <property type="term" value="F:DNA-binding transcription factor activity"/>
    <property type="evidence" value="ECO:0007669"/>
    <property type="project" value="InterPro"/>
</dbReference>
<dbReference type="PANTHER" id="PTHR46910">
    <property type="entry name" value="TRANSCRIPTION FACTOR PDR1"/>
    <property type="match status" value="1"/>
</dbReference>
<evidence type="ECO:0000256" key="4">
    <source>
        <dbReference type="ARBA" id="ARBA00023242"/>
    </source>
</evidence>
<keyword evidence="1" id="KW-0285">Flavoprotein</keyword>
<dbReference type="SUPFAM" id="SSF51905">
    <property type="entry name" value="FAD/NAD(P)-binding domain"/>
    <property type="match status" value="1"/>
</dbReference>
<evidence type="ECO:0000313" key="7">
    <source>
        <dbReference type="Proteomes" id="UP000288859"/>
    </source>
</evidence>
<dbReference type="PANTHER" id="PTHR46910:SF25">
    <property type="entry name" value="ABC-TRANSPORTER-REGULATING TRANSCRIPTION FACTOR"/>
    <property type="match status" value="1"/>
</dbReference>
<dbReference type="Gene3D" id="3.50.50.60">
    <property type="entry name" value="FAD/NAD(P)-binding domain"/>
    <property type="match status" value="1"/>
</dbReference>
<evidence type="ECO:0000259" key="5">
    <source>
        <dbReference type="PROSITE" id="PS51819"/>
    </source>
</evidence>
<dbReference type="GO" id="GO:0003677">
    <property type="term" value="F:DNA binding"/>
    <property type="evidence" value="ECO:0007669"/>
    <property type="project" value="InterPro"/>
</dbReference>
<dbReference type="InterPro" id="IPR007219">
    <property type="entry name" value="XnlR_reg_dom"/>
</dbReference>
<comment type="caution">
    <text evidence="6">The sequence shown here is derived from an EMBL/GenBank/DDBJ whole genome shotgun (WGS) entry which is preliminary data.</text>
</comment>
<dbReference type="GO" id="GO:0008270">
    <property type="term" value="F:zinc ion binding"/>
    <property type="evidence" value="ECO:0007669"/>
    <property type="project" value="InterPro"/>
</dbReference>
<dbReference type="AlphaFoldDB" id="A0A438NJJ8"/>
<dbReference type="Gene3D" id="3.10.180.10">
    <property type="entry name" value="2,3-Dihydroxybiphenyl 1,2-Dioxygenase, domain 1"/>
    <property type="match status" value="1"/>
</dbReference>
<dbReference type="EMBL" id="NAJM01000001">
    <property type="protein sequence ID" value="RVX75911.1"/>
    <property type="molecule type" value="Genomic_DNA"/>
</dbReference>
<dbReference type="Gene3D" id="3.30.70.2450">
    <property type="match status" value="1"/>
</dbReference>
<dbReference type="InterPro" id="IPR037523">
    <property type="entry name" value="VOC_core"/>
</dbReference>
<feature type="domain" description="VOC" evidence="5">
    <location>
        <begin position="393"/>
        <end position="510"/>
    </location>
</feature>
<dbReference type="Pfam" id="PF00903">
    <property type="entry name" value="Glyoxalase"/>
    <property type="match status" value="1"/>
</dbReference>
<accession>A0A438NJJ8</accession>
<evidence type="ECO:0000256" key="1">
    <source>
        <dbReference type="ARBA" id="ARBA00022630"/>
    </source>
</evidence>
<keyword evidence="4" id="KW-0539">Nucleus</keyword>
<dbReference type="Pfam" id="PF04082">
    <property type="entry name" value="Fungal_trans"/>
    <property type="match status" value="1"/>
</dbReference>
<dbReference type="InterPro" id="IPR002938">
    <property type="entry name" value="FAD-bd"/>
</dbReference>
<sequence length="1133" mass="126367">MADQIKEVVIVGAGPTGLTLALLLAKRAVKVHVLEALEQVDQRPRGVAYGTPAVRVLRRAGVLDEIRAQTFDVRNMSWRDVNGQYLAGLEGLAENQNPDRFCLFPVHKLSNLLMEHVRNQPLISVHFSHKVVGANQDATGAWVEVEANRKTTTFRGDYVIGCDGAASGVRRAIYGDEYPGFTWQKQLIATNVRYNVDQFNWSDLQWIVDPEHWGVVCRLEDGGIWRIAYGEELGYSNEELRERLAKKFKEFLPGRPNPEDYEVLRFSPFVMHQRCVEKMRQGKILLCGDAAHLCNPMGGLGLTGGLSDIGSLVDCFYGLIDGKTDDSILYKWDEVRRKIYNEYISPLSTKNLERLFKDPCEVKANDPFFKLMDQATKDPNIAKDLQMVLSPSTFAHVVLRTGDLKRMRDFYTAFLGGRVAHANDILCFITYDEEHHRVALIEVPGTAPKVNTSCGLEHVAYTYPTLVDVLLAYRQRLKLGIRPFWCVNHGPTTSIYYKDPDGNMIETQVDNFDTVEAADEFMKGPLFEENPIGTDFDPEDLITKINNGTSQVAQQTPNLTSISPPQSTSPNLMTFNPSAVEESIAVDAQSAPNVECPGSWLSLCSEPGVAWVRQRTGGADFGSTAATLTPAWNRRWKFGGLANRSGSEEPTAEIAWKYTAAYFDHCVEAVFGVVYRPEFEARLHAHFQNGAPSSTDDVAWYALRNTVYAAGCRQILLKDDITSYADAQAEASRYFENALSVHTDLIYGPSGLEAIRALVAMTFYAESAANEGFEYMMCANAVRLAQAKGLHRQPSRSLNLPENEVLHLNWLFWAIFCLEKQIAFRSGRPSAIDDDNVSCELPNHAPPGSTIDVPFFRHAVSIGKVVTQLAHRLCSVTALRQSPLAFIEAANDIGQQIEVWRQSLGQDFQTPGKAINVKSLRPNMKALHVIYLQFMYYSAIQSAYAIFLFPWVASILGIEKSPTFQEEAAIKSLQVADAARNIILIAKAMDLDAALPQWASFYFPMAGLTNLFVFLLSCPTLPSAQADVVLLDVAAGQFSHMAYLTSSEKGSRFTREICQLARNTVEKSRRKLRGGVLSPQVTNTGDCRPEETVLPRPEPFDADHFDMEGWNVYSTVLIDGMLTDEALWQFPAE</sequence>
<dbReference type="VEuPathDB" id="FungiDB:PV10_01714"/>
<dbReference type="OrthoDB" id="4160628at2759"/>
<protein>
    <recommendedName>
        <fullName evidence="5">VOC domain-containing protein</fullName>
    </recommendedName>
</protein>
<reference evidence="6 7" key="1">
    <citation type="submission" date="2017-03" db="EMBL/GenBank/DDBJ databases">
        <title>Genomes of endolithic fungi from Antarctica.</title>
        <authorList>
            <person name="Coleine C."/>
            <person name="Masonjones S."/>
            <person name="Stajich J.E."/>
        </authorList>
    </citation>
    <scope>NUCLEOTIDE SEQUENCE [LARGE SCALE GENOMIC DNA]</scope>
    <source>
        <strain evidence="6 7">CCFEE 6314</strain>
    </source>
</reference>
<dbReference type="PROSITE" id="PS51819">
    <property type="entry name" value="VOC"/>
    <property type="match status" value="1"/>
</dbReference>
<proteinExistence type="predicted"/>
<keyword evidence="2" id="KW-0274">FAD</keyword>
<dbReference type="GO" id="GO:0006351">
    <property type="term" value="P:DNA-templated transcription"/>
    <property type="evidence" value="ECO:0007669"/>
    <property type="project" value="InterPro"/>
</dbReference>
<dbReference type="Proteomes" id="UP000288859">
    <property type="component" value="Unassembled WGS sequence"/>
</dbReference>
<dbReference type="InterPro" id="IPR004360">
    <property type="entry name" value="Glyas_Fos-R_dOase_dom"/>
</dbReference>
<name>A0A438NJJ8_EXOME</name>
<dbReference type="SUPFAM" id="SSF54593">
    <property type="entry name" value="Glyoxalase/Bleomycin resistance protein/Dihydroxybiphenyl dioxygenase"/>
    <property type="match status" value="1"/>
</dbReference>